<sequence length="415" mass="46820">MAMSEIRRSINPMSEPPVIRPELPGLYLHVPFCQTKCPYCDFYSITDDSLVFAWLQALEKEIDLLNRKPVWRRSRAGTNILPAVGPGHDARAFGCSQFDTFYLGGGTPSCLGQDEISTVFDLIRQGFVFTKDAEITLEANPDDVTADRLHLWGRLGVNRLSLGVQSLLDAELRFLSRRHDALQARQALSLAREAGFENLGVDLMYGLPGQTKDNWLATLDSILVFQPEHLSCYQLTIEENTPLAAKRAQGLIKPLPEEQQRDFFLLTSQYLEEQGYLHYEISNFARNEPCISRHNSKYWRHTPYLGLGPAAHSFDGRLRFWNYRSVAEYCQALAAGKPPLDGREELTVEQRRLEAIYLGLRTKNGALLTFFTSLEAEEALSGLCRAGLVRVYQGRVLPTRQGFLVADSLALLLSF</sequence>
<accession>F2NJ57</accession>
<dbReference type="NCBIfam" id="TIGR00539">
    <property type="entry name" value="hemN_rel"/>
    <property type="match status" value="1"/>
</dbReference>
<keyword evidence="2" id="KW-0479">Metal-binding</keyword>
<dbReference type="GO" id="GO:0046872">
    <property type="term" value="F:metal ion binding"/>
    <property type="evidence" value="ECO:0007669"/>
    <property type="project" value="UniProtKB-UniRule"/>
</dbReference>
<dbReference type="SUPFAM" id="SSF102114">
    <property type="entry name" value="Radical SAM enzymes"/>
    <property type="match status" value="2"/>
</dbReference>
<dbReference type="SFLD" id="SFLDF00562">
    <property type="entry name" value="HemN-like__clustered_with_heat"/>
    <property type="match status" value="1"/>
</dbReference>
<proteinExistence type="inferred from homology"/>
<keyword evidence="2" id="KW-0963">Cytoplasm</keyword>
<dbReference type="PANTHER" id="PTHR13932">
    <property type="entry name" value="COPROPORPHYRINIGEN III OXIDASE"/>
    <property type="match status" value="1"/>
</dbReference>
<dbReference type="GO" id="GO:0005737">
    <property type="term" value="C:cytoplasm"/>
    <property type="evidence" value="ECO:0007669"/>
    <property type="project" value="UniProtKB-SubCell"/>
</dbReference>
<dbReference type="InterPro" id="IPR058240">
    <property type="entry name" value="rSAM_sf"/>
</dbReference>
<dbReference type="AlphaFoldDB" id="F2NJ57"/>
<keyword evidence="2" id="KW-0143">Chaperone</keyword>
<protein>
    <recommendedName>
        <fullName evidence="2">Heme chaperone HemW</fullName>
    </recommendedName>
</protein>
<dbReference type="GO" id="GO:0004109">
    <property type="term" value="F:coproporphyrinogen oxidase activity"/>
    <property type="evidence" value="ECO:0007669"/>
    <property type="project" value="InterPro"/>
</dbReference>
<dbReference type="KEGG" id="dao:Desac_0118"/>
<dbReference type="GO" id="GO:0006779">
    <property type="term" value="P:porphyrin-containing compound biosynthetic process"/>
    <property type="evidence" value="ECO:0007669"/>
    <property type="project" value="InterPro"/>
</dbReference>
<dbReference type="HOGENOM" id="CLU_027579_1_1_7"/>
<dbReference type="SFLD" id="SFLDG01065">
    <property type="entry name" value="anaerobic_coproporphyrinogen-I"/>
    <property type="match status" value="1"/>
</dbReference>
<dbReference type="CDD" id="cd01335">
    <property type="entry name" value="Radical_SAM"/>
    <property type="match status" value="1"/>
</dbReference>
<dbReference type="PANTHER" id="PTHR13932:SF5">
    <property type="entry name" value="RADICAL S-ADENOSYL METHIONINE DOMAIN-CONTAINING PROTEIN 1, MITOCHONDRIAL"/>
    <property type="match status" value="1"/>
</dbReference>
<dbReference type="SFLD" id="SFLDS00029">
    <property type="entry name" value="Radical_SAM"/>
    <property type="match status" value="1"/>
</dbReference>
<dbReference type="Gene3D" id="3.30.750.200">
    <property type="match status" value="1"/>
</dbReference>
<dbReference type="Proteomes" id="UP000000483">
    <property type="component" value="Chromosome"/>
</dbReference>
<gene>
    <name evidence="4" type="ordered locus">Desac_0118</name>
</gene>
<name>F2NJ57_DESAR</name>
<keyword evidence="2" id="KW-0411">Iron-sulfur</keyword>
<evidence type="ECO:0000256" key="2">
    <source>
        <dbReference type="RuleBase" id="RU364116"/>
    </source>
</evidence>
<dbReference type="SMART" id="SM00729">
    <property type="entry name" value="Elp3"/>
    <property type="match status" value="1"/>
</dbReference>
<dbReference type="PROSITE" id="PS51918">
    <property type="entry name" value="RADICAL_SAM"/>
    <property type="match status" value="1"/>
</dbReference>
<dbReference type="eggNOG" id="COG0635">
    <property type="taxonomic scope" value="Bacteria"/>
</dbReference>
<keyword evidence="2" id="KW-0949">S-adenosyl-L-methionine</keyword>
<reference evidence="4 5" key="1">
    <citation type="journal article" date="2011" name="Stand. Genomic Sci.">
        <title>Complete genome sequence of the acetate-degrading sulfate reducer Desulfobacca acetoxidans type strain (ASRB2).</title>
        <authorList>
            <person name="Goker M."/>
            <person name="Teshima H."/>
            <person name="Lapidus A."/>
            <person name="Nolan M."/>
            <person name="Lucas S."/>
            <person name="Hammon N."/>
            <person name="Deshpande S."/>
            <person name="Cheng J.F."/>
            <person name="Tapia R."/>
            <person name="Han C."/>
            <person name="Goodwin L."/>
            <person name="Pitluck S."/>
            <person name="Huntemann M."/>
            <person name="Liolios K."/>
            <person name="Ivanova N."/>
            <person name="Pagani I."/>
            <person name="Mavromatis K."/>
            <person name="Ovchinikova G."/>
            <person name="Pati A."/>
            <person name="Chen A."/>
            <person name="Palaniappan K."/>
            <person name="Land M."/>
            <person name="Hauser L."/>
            <person name="Brambilla E.M."/>
            <person name="Rohde M."/>
            <person name="Spring S."/>
            <person name="Detter J.C."/>
            <person name="Woyke T."/>
            <person name="Bristow J."/>
            <person name="Eisen J.A."/>
            <person name="Markowitz V."/>
            <person name="Hugenholtz P."/>
            <person name="Kyrpides N.C."/>
            <person name="Klenk H.P."/>
        </authorList>
    </citation>
    <scope>NUCLEOTIDE SEQUENCE [LARGE SCALE GENOMIC DNA]</scope>
    <source>
        <strain evidence="5">ATCC 700848 / DSM 11109 / ASRB2</strain>
    </source>
</reference>
<evidence type="ECO:0000313" key="4">
    <source>
        <dbReference type="EMBL" id="AEB08015.1"/>
    </source>
</evidence>
<evidence type="ECO:0000256" key="1">
    <source>
        <dbReference type="ARBA" id="ARBA00006100"/>
    </source>
</evidence>
<dbReference type="Pfam" id="PF04055">
    <property type="entry name" value="Radical_SAM"/>
    <property type="match status" value="1"/>
</dbReference>
<comment type="similarity">
    <text evidence="1">Belongs to the anaerobic coproporphyrinogen-III oxidase family. HemW subfamily.</text>
</comment>
<organism evidence="4 5">
    <name type="scientific">Desulfobacca acetoxidans (strain ATCC 700848 / DSM 11109 / ASRB2)</name>
    <dbReference type="NCBI Taxonomy" id="880072"/>
    <lineage>
        <taxon>Bacteria</taxon>
        <taxon>Pseudomonadati</taxon>
        <taxon>Thermodesulfobacteriota</taxon>
        <taxon>Desulfobaccia</taxon>
        <taxon>Desulfobaccales</taxon>
        <taxon>Desulfobaccaceae</taxon>
        <taxon>Desulfobacca</taxon>
    </lineage>
</organism>
<keyword evidence="2" id="KW-0004">4Fe-4S</keyword>
<keyword evidence="2" id="KW-0349">Heme</keyword>
<evidence type="ECO:0000313" key="5">
    <source>
        <dbReference type="Proteomes" id="UP000000483"/>
    </source>
</evidence>
<keyword evidence="5" id="KW-1185">Reference proteome</keyword>
<dbReference type="InterPro" id="IPR004559">
    <property type="entry name" value="HemW-like"/>
</dbReference>
<dbReference type="InterPro" id="IPR034505">
    <property type="entry name" value="Coproporphyrinogen-III_oxidase"/>
</dbReference>
<evidence type="ECO:0000259" key="3">
    <source>
        <dbReference type="PROSITE" id="PS51918"/>
    </source>
</evidence>
<comment type="function">
    <text evidence="2">Probably acts as a heme chaperone, transferring heme to an unknown acceptor. Binds one molecule of heme per monomer, possibly covalently. Binds 1 [4Fe-4S] cluster. The cluster is coordinated with 3 cysteines and an exchangeable S-adenosyl-L-methionine.</text>
</comment>
<dbReference type="STRING" id="880072.Desac_0118"/>
<dbReference type="EMBL" id="CP002629">
    <property type="protein sequence ID" value="AEB08015.1"/>
    <property type="molecule type" value="Genomic_DNA"/>
</dbReference>
<comment type="subcellular location">
    <subcellularLocation>
        <location evidence="2">Cytoplasm</location>
    </subcellularLocation>
</comment>
<feature type="domain" description="Radical SAM core" evidence="3">
    <location>
        <begin position="18"/>
        <end position="277"/>
    </location>
</feature>
<reference evidence="5" key="2">
    <citation type="submission" date="2011-03" db="EMBL/GenBank/DDBJ databases">
        <title>The complete genome of Desulfobacca acetoxidans DSM 11109.</title>
        <authorList>
            <consortium name="US DOE Joint Genome Institute (JGI-PGF)"/>
            <person name="Lucas S."/>
            <person name="Copeland A."/>
            <person name="Lapidus A."/>
            <person name="Bruce D."/>
            <person name="Goodwin L."/>
            <person name="Pitluck S."/>
            <person name="Peters L."/>
            <person name="Kyrpides N."/>
            <person name="Mavromatis K."/>
            <person name="Ivanova N."/>
            <person name="Ovchinnikova G."/>
            <person name="Teshima H."/>
            <person name="Detter J.C."/>
            <person name="Han C."/>
            <person name="Land M."/>
            <person name="Hauser L."/>
            <person name="Markowitz V."/>
            <person name="Cheng J.-F."/>
            <person name="Hugenholtz P."/>
            <person name="Woyke T."/>
            <person name="Wu D."/>
            <person name="Spring S."/>
            <person name="Schueler E."/>
            <person name="Brambilla E."/>
            <person name="Klenk H.-P."/>
            <person name="Eisen J.A."/>
        </authorList>
    </citation>
    <scope>NUCLEOTIDE SEQUENCE [LARGE SCALE GENOMIC DNA]</scope>
    <source>
        <strain evidence="5">ATCC 700848 / DSM 11109 / ASRB2</strain>
    </source>
</reference>
<keyword evidence="2" id="KW-0408">Iron</keyword>
<dbReference type="InterPro" id="IPR006638">
    <property type="entry name" value="Elp3/MiaA/NifB-like_rSAM"/>
</dbReference>
<dbReference type="GO" id="GO:0051539">
    <property type="term" value="F:4 iron, 4 sulfur cluster binding"/>
    <property type="evidence" value="ECO:0007669"/>
    <property type="project" value="UniProtKB-UniRule"/>
</dbReference>
<dbReference type="InterPro" id="IPR007197">
    <property type="entry name" value="rSAM"/>
</dbReference>